<feature type="repeat" description="RCC1" evidence="6">
    <location>
        <begin position="600"/>
        <end position="651"/>
    </location>
</feature>
<dbReference type="Proteomes" id="UP000655225">
    <property type="component" value="Unassembled WGS sequence"/>
</dbReference>
<evidence type="ECO:0000256" key="2">
    <source>
        <dbReference type="ARBA" id="ARBA00022737"/>
    </source>
</evidence>
<evidence type="ECO:0000313" key="11">
    <source>
        <dbReference type="EMBL" id="KAF8398825.1"/>
    </source>
</evidence>
<evidence type="ECO:0000256" key="7">
    <source>
        <dbReference type="SAM" id="Coils"/>
    </source>
</evidence>
<dbReference type="InterPro" id="IPR009091">
    <property type="entry name" value="RCC1/BLIP-II"/>
</dbReference>
<evidence type="ECO:0000256" key="1">
    <source>
        <dbReference type="ARBA" id="ARBA00022723"/>
    </source>
</evidence>
<name>A0A834Z1Q4_TETSI</name>
<dbReference type="PRINTS" id="PR00633">
    <property type="entry name" value="RCCNDNSATION"/>
</dbReference>
<evidence type="ECO:0000256" key="4">
    <source>
        <dbReference type="ARBA" id="ARBA00022833"/>
    </source>
</evidence>
<dbReference type="PROSITE" id="PS50012">
    <property type="entry name" value="RCC1_3"/>
    <property type="match status" value="7"/>
</dbReference>
<dbReference type="Gene3D" id="2.130.10.30">
    <property type="entry name" value="Regulator of chromosome condensation 1/beta-lactamase-inhibitor protein II"/>
    <property type="match status" value="2"/>
</dbReference>
<dbReference type="SUPFAM" id="SSF50729">
    <property type="entry name" value="PH domain-like"/>
    <property type="match status" value="1"/>
</dbReference>
<dbReference type="PROSITE" id="PS00626">
    <property type="entry name" value="RCC1_2"/>
    <property type="match status" value="3"/>
</dbReference>
<feature type="domain" description="PH" evidence="8">
    <location>
        <begin position="92"/>
        <end position="125"/>
    </location>
</feature>
<keyword evidence="2" id="KW-0677">Repeat</keyword>
<feature type="repeat" description="RCC1" evidence="6">
    <location>
        <begin position="264"/>
        <end position="325"/>
    </location>
</feature>
<dbReference type="SMART" id="SM00064">
    <property type="entry name" value="FYVE"/>
    <property type="match status" value="1"/>
</dbReference>
<dbReference type="PANTHER" id="PTHR22870">
    <property type="entry name" value="REGULATOR OF CHROMOSOME CONDENSATION"/>
    <property type="match status" value="1"/>
</dbReference>
<dbReference type="Pfam" id="PF08381">
    <property type="entry name" value="BRX"/>
    <property type="match status" value="1"/>
</dbReference>
<gene>
    <name evidence="11" type="ORF">HHK36_014686</name>
</gene>
<feature type="domain" description="BRX" evidence="10">
    <location>
        <begin position="1040"/>
        <end position="1095"/>
    </location>
</feature>
<keyword evidence="4" id="KW-0862">Zinc</keyword>
<keyword evidence="3 5" id="KW-0863">Zinc-finger</keyword>
<dbReference type="SUPFAM" id="SSF57903">
    <property type="entry name" value="FYVE/PHD zinc finger"/>
    <property type="match status" value="1"/>
</dbReference>
<reference evidence="11 12" key="1">
    <citation type="submission" date="2020-04" db="EMBL/GenBank/DDBJ databases">
        <title>Plant Genome Project.</title>
        <authorList>
            <person name="Zhang R.-G."/>
        </authorList>
    </citation>
    <scope>NUCLEOTIDE SEQUENCE [LARGE SCALE GENOMIC DNA]</scope>
    <source>
        <strain evidence="11">YNK0</strain>
        <tissue evidence="11">Leaf</tissue>
    </source>
</reference>
<dbReference type="PROSITE" id="PS50178">
    <property type="entry name" value="ZF_FYVE"/>
    <property type="match status" value="1"/>
</dbReference>
<dbReference type="InterPro" id="IPR011993">
    <property type="entry name" value="PH-like_dom_sf"/>
</dbReference>
<accession>A0A834Z1Q4</accession>
<dbReference type="PANTHER" id="PTHR22870:SF350">
    <property type="entry name" value="F12P19.9 PROTEIN"/>
    <property type="match status" value="1"/>
</dbReference>
<dbReference type="CDD" id="cd00065">
    <property type="entry name" value="FYVE_like_SF"/>
    <property type="match status" value="1"/>
</dbReference>
<feature type="domain" description="FYVE-type" evidence="9">
    <location>
        <begin position="656"/>
        <end position="718"/>
    </location>
</feature>
<sequence length="1109" mass="122450">MGEDFVTRDPLDREVDQAIVALKKGAHLLKYGRRGKPKFCPFRLSTDEKLLVWYSGKEEKQLRLNSVTRIISGQRTVNFPRHSQPEKECQSFSLIYANGERSLDLICKDKEQADSWLIGLRALVSRSHHPRPLGILRNRRGAQTCANSPVGYTRRKHNLGLLEDPTDITQVRSLCGSPQSLTERCFSDGLSCSSDSFYSSEPRTLSNRQNVMDVVIPDSPLLEPDEVKKRREIFASTLYRTNMLSPVSSAANGLSSTDNNDILKDVLMWGEGIEGGNLGGGVDRFGTPNGIQRDALLPKLLESTIMLDVHNISLGGKHAALVTRQGEVFCWGKGNGGRLGHKINMDMSQPKIVESLNGVHVESVACGEYRTCALTLSGELYTWGDSGHGVGIVSDERNGSQWLPHRLSGPLDGIHVSSIACGEWHTAVVSSCGRLFTYGDGTFGVLGHGNLLSVSEPKEVECLKGLKVKCVACGPWHTAAIVEIVVDHFKADFPGGKLFTWGDGDKGRLGHADRERKFLPTCVTRLVDHDFVQVSCGSMVTVGLTNMGAVYTMGSVVHGQLGNPQGEDSSVTIVEGKLKVEFVKQISSGSYHIAVLTSRGDIYSWGKGANGRLGLGDVDDRNSPTLVDALRDRQVESVVCGSSFTAAICLHKSIFGSAQSTCSGCRMVFGFTRKKHNCYNCGLLFCRSCSSKKVMNASLAPNKSKPFRVCDQCFNQLRKIINSDRLLKQEIPSPRQPLTTRKGFTDLTMDRGESTLTRGLLFSPKLSSQDETKYIDKKTMCKQEGNQQPLDPLQPLSGGLPRWGQVPCPALFSNYKENPMMFLPLSKNQLSSLSPVYTQQIPPGSKSIVSAAMSVGKGLSESEKMLTEEVQRLRAEVKCLEKQCQMRSEKLQECQQQIEETWLLAREEAAKSKAAKVVIKAMATKLHTMSEKVLPGCEANAIPVLADEVNTPLPQISPISTDSLALEGVDPIFVTSQLPPKVRVRKDRQVNNLCSSPILSCDTSRSTYGRDLCRSDTRSVDDSLGEETDSRKNATKALKHEWVEHDEPGVYITFVTLPCGQKGLKRVRFSRKHFSEKEAERWWQKNQQRVYEKYDIEGCISSNTNKMNN</sequence>
<evidence type="ECO:0000256" key="3">
    <source>
        <dbReference type="ARBA" id="ARBA00022771"/>
    </source>
</evidence>
<dbReference type="InterPro" id="IPR058923">
    <property type="entry name" value="RCC1-like_dom"/>
</dbReference>
<organism evidence="11 12">
    <name type="scientific">Tetracentron sinense</name>
    <name type="common">Spur-leaf</name>
    <dbReference type="NCBI Taxonomy" id="13715"/>
    <lineage>
        <taxon>Eukaryota</taxon>
        <taxon>Viridiplantae</taxon>
        <taxon>Streptophyta</taxon>
        <taxon>Embryophyta</taxon>
        <taxon>Tracheophyta</taxon>
        <taxon>Spermatophyta</taxon>
        <taxon>Magnoliopsida</taxon>
        <taxon>Trochodendrales</taxon>
        <taxon>Trochodendraceae</taxon>
        <taxon>Tetracentron</taxon>
    </lineage>
</organism>
<dbReference type="OrthoDB" id="5981550at2759"/>
<protein>
    <submittedName>
        <fullName evidence="11">Uncharacterized protein</fullName>
    </submittedName>
</protein>
<dbReference type="InterPro" id="IPR013591">
    <property type="entry name" value="Brevis_radix_dom"/>
</dbReference>
<evidence type="ECO:0000259" key="9">
    <source>
        <dbReference type="PROSITE" id="PS50178"/>
    </source>
</evidence>
<dbReference type="OMA" id="QVHSIAC"/>
<evidence type="ECO:0000259" key="10">
    <source>
        <dbReference type="PROSITE" id="PS51514"/>
    </source>
</evidence>
<feature type="coiled-coil region" evidence="7">
    <location>
        <begin position="863"/>
        <end position="897"/>
    </location>
</feature>
<keyword evidence="7" id="KW-0175">Coiled coil</keyword>
<evidence type="ECO:0000313" key="12">
    <source>
        <dbReference type="Proteomes" id="UP000655225"/>
    </source>
</evidence>
<proteinExistence type="predicted"/>
<dbReference type="Pfam" id="PF25390">
    <property type="entry name" value="WD40_RLD"/>
    <property type="match status" value="1"/>
</dbReference>
<dbReference type="PROSITE" id="PS50003">
    <property type="entry name" value="PH_DOMAIN"/>
    <property type="match status" value="1"/>
</dbReference>
<evidence type="ECO:0000259" key="8">
    <source>
        <dbReference type="PROSITE" id="PS50003"/>
    </source>
</evidence>
<dbReference type="Pfam" id="PF01363">
    <property type="entry name" value="FYVE"/>
    <property type="match status" value="1"/>
</dbReference>
<dbReference type="InterPro" id="IPR011011">
    <property type="entry name" value="Znf_FYVE_PHD"/>
</dbReference>
<dbReference type="SUPFAM" id="SSF50985">
    <property type="entry name" value="RCC1/BLIP-II"/>
    <property type="match status" value="1"/>
</dbReference>
<feature type="repeat" description="RCC1" evidence="6">
    <location>
        <begin position="326"/>
        <end position="377"/>
    </location>
</feature>
<dbReference type="Gene3D" id="3.30.40.10">
    <property type="entry name" value="Zinc/RING finger domain, C3HC4 (zinc finger)"/>
    <property type="match status" value="1"/>
</dbReference>
<dbReference type="AlphaFoldDB" id="A0A834Z1Q4"/>
<dbReference type="InterPro" id="IPR000408">
    <property type="entry name" value="Reg_chr_condens"/>
</dbReference>
<feature type="repeat" description="RCC1" evidence="6">
    <location>
        <begin position="548"/>
        <end position="599"/>
    </location>
</feature>
<dbReference type="InterPro" id="IPR000306">
    <property type="entry name" value="Znf_FYVE"/>
</dbReference>
<dbReference type="CDD" id="cd13365">
    <property type="entry name" value="PH_PLC_plant-like"/>
    <property type="match status" value="1"/>
</dbReference>
<feature type="repeat" description="RCC1" evidence="6">
    <location>
        <begin position="496"/>
        <end position="547"/>
    </location>
</feature>
<dbReference type="Pfam" id="PF16457">
    <property type="entry name" value="PH_12"/>
    <property type="match status" value="1"/>
</dbReference>
<dbReference type="EMBL" id="JABCRI010000010">
    <property type="protein sequence ID" value="KAF8398825.1"/>
    <property type="molecule type" value="Genomic_DNA"/>
</dbReference>
<dbReference type="InterPro" id="IPR051210">
    <property type="entry name" value="Ub_ligase/GEF_domain"/>
</dbReference>
<dbReference type="Gene3D" id="2.30.29.30">
    <property type="entry name" value="Pleckstrin-homology domain (PH domain)/Phosphotyrosine-binding domain (PTB)"/>
    <property type="match status" value="1"/>
</dbReference>
<dbReference type="PROSITE" id="PS51514">
    <property type="entry name" value="BRX"/>
    <property type="match status" value="1"/>
</dbReference>
<keyword evidence="12" id="KW-1185">Reference proteome</keyword>
<dbReference type="FunFam" id="2.130.10.30:FF:000028">
    <property type="entry name" value="PH, RCC1 and FYVE domains-containing protein 1"/>
    <property type="match status" value="1"/>
</dbReference>
<dbReference type="InterPro" id="IPR013083">
    <property type="entry name" value="Znf_RING/FYVE/PHD"/>
</dbReference>
<comment type="caution">
    <text evidence="11">The sequence shown here is derived from an EMBL/GenBank/DDBJ whole genome shotgun (WGS) entry which is preliminary data.</text>
</comment>
<keyword evidence="1" id="KW-0479">Metal-binding</keyword>
<feature type="repeat" description="RCC1" evidence="6">
    <location>
        <begin position="433"/>
        <end position="484"/>
    </location>
</feature>
<dbReference type="GO" id="GO:0008270">
    <property type="term" value="F:zinc ion binding"/>
    <property type="evidence" value="ECO:0007669"/>
    <property type="project" value="UniProtKB-KW"/>
</dbReference>
<feature type="repeat" description="RCC1" evidence="6">
    <location>
        <begin position="378"/>
        <end position="432"/>
    </location>
</feature>
<evidence type="ECO:0000256" key="6">
    <source>
        <dbReference type="PROSITE-ProRule" id="PRU00235"/>
    </source>
</evidence>
<evidence type="ECO:0000256" key="5">
    <source>
        <dbReference type="PROSITE-ProRule" id="PRU00091"/>
    </source>
</evidence>
<dbReference type="InterPro" id="IPR017455">
    <property type="entry name" value="Znf_FYVE-rel"/>
</dbReference>
<dbReference type="InterPro" id="IPR001849">
    <property type="entry name" value="PH_domain"/>
</dbReference>